<dbReference type="EC" id="2.7.13.3" evidence="3"/>
<feature type="domain" description="HAMP" evidence="16">
    <location>
        <begin position="312"/>
        <end position="364"/>
    </location>
</feature>
<dbReference type="Proteomes" id="UP000272464">
    <property type="component" value="Unassembled WGS sequence"/>
</dbReference>
<dbReference type="PROSITE" id="PS50885">
    <property type="entry name" value="HAMP"/>
    <property type="match status" value="1"/>
</dbReference>
<dbReference type="CDD" id="cd06225">
    <property type="entry name" value="HAMP"/>
    <property type="match status" value="1"/>
</dbReference>
<evidence type="ECO:0000256" key="10">
    <source>
        <dbReference type="ARBA" id="ARBA00022840"/>
    </source>
</evidence>
<name>A0A3S1B618_9BACL</name>
<dbReference type="SUPFAM" id="SSF158472">
    <property type="entry name" value="HAMP domain-like"/>
    <property type="match status" value="1"/>
</dbReference>
<dbReference type="AlphaFoldDB" id="A0A3S1B618"/>
<keyword evidence="8" id="KW-0547">Nucleotide-binding</keyword>
<dbReference type="Pfam" id="PF02518">
    <property type="entry name" value="HATPase_c"/>
    <property type="match status" value="1"/>
</dbReference>
<dbReference type="PROSITE" id="PS50109">
    <property type="entry name" value="HIS_KIN"/>
    <property type="match status" value="1"/>
</dbReference>
<comment type="caution">
    <text evidence="17">The sequence shown here is derived from an EMBL/GenBank/DDBJ whole genome shotgun (WGS) entry which is preliminary data.</text>
</comment>
<dbReference type="GO" id="GO:0000155">
    <property type="term" value="F:phosphorelay sensor kinase activity"/>
    <property type="evidence" value="ECO:0007669"/>
    <property type="project" value="InterPro"/>
</dbReference>
<dbReference type="Gene3D" id="1.10.287.130">
    <property type="match status" value="1"/>
</dbReference>
<comment type="catalytic activity">
    <reaction evidence="1">
        <text>ATP + protein L-histidine = ADP + protein N-phospho-L-histidine.</text>
        <dbReference type="EC" id="2.7.13.3"/>
    </reaction>
</comment>
<protein>
    <recommendedName>
        <fullName evidence="3">histidine kinase</fullName>
        <ecNumber evidence="3">2.7.13.3</ecNumber>
    </recommendedName>
</protein>
<dbReference type="Gene3D" id="3.30.565.10">
    <property type="entry name" value="Histidine kinase-like ATPase, C-terminal domain"/>
    <property type="match status" value="1"/>
</dbReference>
<keyword evidence="11 14" id="KW-1133">Transmembrane helix</keyword>
<evidence type="ECO:0000256" key="1">
    <source>
        <dbReference type="ARBA" id="ARBA00000085"/>
    </source>
</evidence>
<evidence type="ECO:0000259" key="15">
    <source>
        <dbReference type="PROSITE" id="PS50109"/>
    </source>
</evidence>
<dbReference type="EMBL" id="RZNX01000003">
    <property type="protein sequence ID" value="RUT31843.1"/>
    <property type="molecule type" value="Genomic_DNA"/>
</dbReference>
<dbReference type="InterPro" id="IPR050640">
    <property type="entry name" value="Bact_2-comp_sensor_kinase"/>
</dbReference>
<evidence type="ECO:0000313" key="17">
    <source>
        <dbReference type="EMBL" id="RUT31843.1"/>
    </source>
</evidence>
<organism evidence="17 18">
    <name type="scientific">Paenibacillus zeisoli</name>
    <dbReference type="NCBI Taxonomy" id="2496267"/>
    <lineage>
        <taxon>Bacteria</taxon>
        <taxon>Bacillati</taxon>
        <taxon>Bacillota</taxon>
        <taxon>Bacilli</taxon>
        <taxon>Bacillales</taxon>
        <taxon>Paenibacillaceae</taxon>
        <taxon>Paenibacillus</taxon>
    </lineage>
</organism>
<keyword evidence="9 17" id="KW-0418">Kinase</keyword>
<dbReference type="SMART" id="SM00304">
    <property type="entry name" value="HAMP"/>
    <property type="match status" value="1"/>
</dbReference>
<reference evidence="17 18" key="1">
    <citation type="submission" date="2018-12" db="EMBL/GenBank/DDBJ databases">
        <authorList>
            <person name="Sun L."/>
            <person name="Chen Z."/>
        </authorList>
    </citation>
    <scope>NUCLEOTIDE SEQUENCE [LARGE SCALE GENOMIC DNA]</scope>
    <source>
        <strain evidence="17 18">3-5-3</strain>
    </source>
</reference>
<evidence type="ECO:0000256" key="14">
    <source>
        <dbReference type="SAM" id="Phobius"/>
    </source>
</evidence>
<keyword evidence="18" id="KW-1185">Reference proteome</keyword>
<dbReference type="RefSeq" id="WP_127199223.1">
    <property type="nucleotide sequence ID" value="NZ_RZNX01000003.1"/>
</dbReference>
<evidence type="ECO:0000256" key="7">
    <source>
        <dbReference type="ARBA" id="ARBA00022692"/>
    </source>
</evidence>
<evidence type="ECO:0000256" key="2">
    <source>
        <dbReference type="ARBA" id="ARBA00004651"/>
    </source>
</evidence>
<feature type="domain" description="Histidine kinase" evidence="15">
    <location>
        <begin position="478"/>
        <end position="586"/>
    </location>
</feature>
<keyword evidence="4" id="KW-1003">Cell membrane</keyword>
<evidence type="ECO:0000256" key="6">
    <source>
        <dbReference type="ARBA" id="ARBA00022679"/>
    </source>
</evidence>
<evidence type="ECO:0000259" key="16">
    <source>
        <dbReference type="PROSITE" id="PS50885"/>
    </source>
</evidence>
<evidence type="ECO:0000256" key="9">
    <source>
        <dbReference type="ARBA" id="ARBA00022777"/>
    </source>
</evidence>
<keyword evidence="12" id="KW-0902">Two-component regulatory system</keyword>
<dbReference type="GO" id="GO:0005524">
    <property type="term" value="F:ATP binding"/>
    <property type="evidence" value="ECO:0007669"/>
    <property type="project" value="UniProtKB-KW"/>
</dbReference>
<keyword evidence="6" id="KW-0808">Transferase</keyword>
<dbReference type="InterPro" id="IPR010559">
    <property type="entry name" value="Sig_transdc_His_kin_internal"/>
</dbReference>
<dbReference type="PANTHER" id="PTHR34220:SF7">
    <property type="entry name" value="SENSOR HISTIDINE KINASE YPDA"/>
    <property type="match status" value="1"/>
</dbReference>
<dbReference type="Pfam" id="PF00672">
    <property type="entry name" value="HAMP"/>
    <property type="match status" value="1"/>
</dbReference>
<evidence type="ECO:0000256" key="11">
    <source>
        <dbReference type="ARBA" id="ARBA00022989"/>
    </source>
</evidence>
<dbReference type="Pfam" id="PF06580">
    <property type="entry name" value="His_kinase"/>
    <property type="match status" value="1"/>
</dbReference>
<accession>A0A3S1B618</accession>
<keyword evidence="10" id="KW-0067">ATP-binding</keyword>
<dbReference type="GO" id="GO:0005886">
    <property type="term" value="C:plasma membrane"/>
    <property type="evidence" value="ECO:0007669"/>
    <property type="project" value="UniProtKB-SubCell"/>
</dbReference>
<gene>
    <name evidence="17" type="ORF">EJP77_10695</name>
</gene>
<evidence type="ECO:0000256" key="4">
    <source>
        <dbReference type="ARBA" id="ARBA00022475"/>
    </source>
</evidence>
<keyword evidence="7 14" id="KW-0812">Transmembrane</keyword>
<dbReference type="OrthoDB" id="9776552at2"/>
<dbReference type="InterPro" id="IPR036890">
    <property type="entry name" value="HATPase_C_sf"/>
</dbReference>
<dbReference type="InterPro" id="IPR003594">
    <property type="entry name" value="HATPase_dom"/>
</dbReference>
<dbReference type="PANTHER" id="PTHR34220">
    <property type="entry name" value="SENSOR HISTIDINE KINASE YPDA"/>
    <property type="match status" value="1"/>
</dbReference>
<dbReference type="SUPFAM" id="SSF55874">
    <property type="entry name" value="ATPase domain of HSP90 chaperone/DNA topoisomerase II/histidine kinase"/>
    <property type="match status" value="1"/>
</dbReference>
<dbReference type="InterPro" id="IPR005467">
    <property type="entry name" value="His_kinase_dom"/>
</dbReference>
<evidence type="ECO:0000256" key="13">
    <source>
        <dbReference type="ARBA" id="ARBA00023136"/>
    </source>
</evidence>
<evidence type="ECO:0000313" key="18">
    <source>
        <dbReference type="Proteomes" id="UP000272464"/>
    </source>
</evidence>
<dbReference type="InterPro" id="IPR003660">
    <property type="entry name" value="HAMP_dom"/>
</dbReference>
<evidence type="ECO:0000256" key="8">
    <source>
        <dbReference type="ARBA" id="ARBA00022741"/>
    </source>
</evidence>
<dbReference type="InterPro" id="IPR033479">
    <property type="entry name" value="dCache_1"/>
</dbReference>
<evidence type="ECO:0000256" key="12">
    <source>
        <dbReference type="ARBA" id="ARBA00023012"/>
    </source>
</evidence>
<feature type="transmembrane region" description="Helical" evidence="14">
    <location>
        <begin position="12"/>
        <end position="32"/>
    </location>
</feature>
<evidence type="ECO:0000256" key="5">
    <source>
        <dbReference type="ARBA" id="ARBA00022553"/>
    </source>
</evidence>
<evidence type="ECO:0000256" key="3">
    <source>
        <dbReference type="ARBA" id="ARBA00012438"/>
    </source>
</evidence>
<dbReference type="SMART" id="SM00387">
    <property type="entry name" value="HATPase_c"/>
    <property type="match status" value="1"/>
</dbReference>
<keyword evidence="5" id="KW-0597">Phosphoprotein</keyword>
<comment type="subcellular location">
    <subcellularLocation>
        <location evidence="2">Cell membrane</location>
        <topology evidence="2">Multi-pass membrane protein</topology>
    </subcellularLocation>
</comment>
<sequence length="602" mass="68609">MRRGFHSINHRLFLLFLFCMSGIVLVVSLLYYNRNTEQFHDKISDLAQKNVSQTVGLFDLLYKGYDSLSKTLSNNFDMVRKLNENYTEPAMAYFNEQSITNMIGAIFYSRDDLVGIHVITDKGKIYNYGNYINVVDPHYREQEWYNQIQQSSGKMVWLGVFPHSLIDQNQSMPVFAFGRQIFDLDEHKRIGVVLYETNPKPIIEALNNLKLGQHSSVYVVSKGGRMVSTSVTPQPSPEVPIPDLGSEKNVVVQQDQGHLLIASRLPFTDWSVVSITPDKDLNVELMQMKRYLLIVVSILIIVSALIASIISKTFSSPLKRLIREMKQVEMGNFRGELNVTSYQEINILVASFNRMVRRIGELIERVKISSVSEKNAELHALQSQVNPHFLYNTLDMIYWMLDEKGDGDEQLGEIILSLSHMFRYSSHWEEGADVTLREEFEQINHYLNIILFRLDGRLKVETETDEMWMDIRIPKMTLQPVIENAVKHGLESLGSRQGVLRVTVREDGQNLKIMIADNGCGMEPAVLERLVASLDERRPSGKGPGGIGLQNLHLRLKIMFGEEYGLGIYSIPGEGTTVTIIIPLPQNQGGEEHEHPEYPDRG</sequence>
<dbReference type="Pfam" id="PF02743">
    <property type="entry name" value="dCache_1"/>
    <property type="match status" value="1"/>
</dbReference>
<feature type="transmembrane region" description="Helical" evidence="14">
    <location>
        <begin position="291"/>
        <end position="310"/>
    </location>
</feature>
<keyword evidence="13 14" id="KW-0472">Membrane</keyword>
<dbReference type="Gene3D" id="3.30.450.20">
    <property type="entry name" value="PAS domain"/>
    <property type="match status" value="2"/>
</dbReference>
<proteinExistence type="predicted"/>